<dbReference type="RefSeq" id="WP_275398931.1">
    <property type="nucleotide sequence ID" value="NZ_JAKIHW010000081.1"/>
</dbReference>
<dbReference type="EMBL" id="JAKIHW010000081">
    <property type="protein sequence ID" value="MDE9621564.1"/>
    <property type="molecule type" value="Genomic_DNA"/>
</dbReference>
<gene>
    <name evidence="1" type="ORF">L2111_26375</name>
</gene>
<evidence type="ECO:0000313" key="1">
    <source>
        <dbReference type="EMBL" id="MDE9621564.1"/>
    </source>
</evidence>
<sequence>MKSVTKPCPICGEDALSFNHVNQVVNVKAKPPTIREVPSVVYVCDTHGWFSLSEQINRLVTSNDDPAAKQKLAVIVKERYVPEQDQPLALKPIESLA</sequence>
<reference evidence="1" key="1">
    <citation type="submission" date="2022-01" db="EMBL/GenBank/DDBJ databases">
        <title>Genetic Characterization of Carbapenem-resistant Citrobacter spp. from China: a multicenter study.</title>
        <authorList>
            <person name="Ye L."/>
        </authorList>
    </citation>
    <scope>NUCLEOTIDE SEQUENCE</scope>
    <source>
        <strain evidence="1">IR5432</strain>
    </source>
</reference>
<dbReference type="Proteomes" id="UP001147005">
    <property type="component" value="Unassembled WGS sequence"/>
</dbReference>
<comment type="caution">
    <text evidence="1">The sequence shown here is derived from an EMBL/GenBank/DDBJ whole genome shotgun (WGS) entry which is preliminary data.</text>
</comment>
<proteinExistence type="predicted"/>
<evidence type="ECO:0000313" key="2">
    <source>
        <dbReference type="Proteomes" id="UP001147005"/>
    </source>
</evidence>
<protein>
    <submittedName>
        <fullName evidence="1">Uncharacterized protein</fullName>
    </submittedName>
</protein>
<accession>A0A9X4GTL4</accession>
<organism evidence="1 2">
    <name type="scientific">Citrobacter portucalensis</name>
    <dbReference type="NCBI Taxonomy" id="1639133"/>
    <lineage>
        <taxon>Bacteria</taxon>
        <taxon>Pseudomonadati</taxon>
        <taxon>Pseudomonadota</taxon>
        <taxon>Gammaproteobacteria</taxon>
        <taxon>Enterobacterales</taxon>
        <taxon>Enterobacteriaceae</taxon>
        <taxon>Citrobacter</taxon>
        <taxon>Citrobacter freundii complex</taxon>
    </lineage>
</organism>
<name>A0A9X4GTL4_9ENTR</name>
<dbReference type="AlphaFoldDB" id="A0A9X4GTL4"/>